<dbReference type="GO" id="GO:0006355">
    <property type="term" value="P:regulation of DNA-templated transcription"/>
    <property type="evidence" value="ECO:0007669"/>
    <property type="project" value="UniProtKB-ARBA"/>
</dbReference>
<protein>
    <recommendedName>
        <fullName evidence="8">Myb-like domain-containing protein</fullName>
    </recommendedName>
</protein>
<accession>A0A9R1WLF8</accession>
<evidence type="ECO:0000256" key="4">
    <source>
        <dbReference type="ARBA" id="ARBA00023125"/>
    </source>
</evidence>
<keyword evidence="4" id="KW-0238">DNA-binding</keyword>
<feature type="compositionally biased region" description="Acidic residues" evidence="7">
    <location>
        <begin position="593"/>
        <end position="620"/>
    </location>
</feature>
<evidence type="ECO:0000313" key="10">
    <source>
        <dbReference type="Proteomes" id="UP000235145"/>
    </source>
</evidence>
<evidence type="ECO:0000256" key="5">
    <source>
        <dbReference type="ARBA" id="ARBA00023163"/>
    </source>
</evidence>
<dbReference type="OrthoDB" id="691673at2759"/>
<name>A0A9R1WLF8_LACSA</name>
<dbReference type="FunFam" id="1.10.10.60:FF:000061">
    <property type="entry name" value="Trihelix transcription factor GT-2"/>
    <property type="match status" value="1"/>
</dbReference>
<dbReference type="AlphaFoldDB" id="A0A9R1WLF8"/>
<feature type="region of interest" description="Disordered" evidence="7">
    <location>
        <begin position="1"/>
        <end position="67"/>
    </location>
</feature>
<feature type="compositionally biased region" description="Polar residues" evidence="7">
    <location>
        <begin position="558"/>
        <end position="573"/>
    </location>
</feature>
<feature type="region of interest" description="Disordered" evidence="7">
    <location>
        <begin position="519"/>
        <end position="635"/>
    </location>
</feature>
<evidence type="ECO:0000259" key="8">
    <source>
        <dbReference type="PROSITE" id="PS50090"/>
    </source>
</evidence>
<dbReference type="InterPro" id="IPR044822">
    <property type="entry name" value="Myb_DNA-bind_4"/>
</dbReference>
<evidence type="ECO:0000256" key="1">
    <source>
        <dbReference type="ARBA" id="ARBA00004123"/>
    </source>
</evidence>
<feature type="domain" description="Myb-like" evidence="8">
    <location>
        <begin position="59"/>
        <end position="123"/>
    </location>
</feature>
<feature type="compositionally biased region" description="Gly residues" evidence="7">
    <location>
        <begin position="30"/>
        <end position="55"/>
    </location>
</feature>
<evidence type="ECO:0000256" key="6">
    <source>
        <dbReference type="ARBA" id="ARBA00023242"/>
    </source>
</evidence>
<dbReference type="PANTHER" id="PTHR21654">
    <property type="entry name" value="FI21293P1"/>
    <property type="match status" value="1"/>
</dbReference>
<keyword evidence="6" id="KW-0539">Nucleus</keyword>
<keyword evidence="2" id="KW-0677">Repeat</keyword>
<keyword evidence="5" id="KW-0804">Transcription</keyword>
<dbReference type="CDD" id="cd12203">
    <property type="entry name" value="GT1"/>
    <property type="match status" value="2"/>
</dbReference>
<feature type="compositionally biased region" description="Low complexity" evidence="7">
    <location>
        <begin position="576"/>
        <end position="592"/>
    </location>
</feature>
<dbReference type="GO" id="GO:0005634">
    <property type="term" value="C:nucleus"/>
    <property type="evidence" value="ECO:0007669"/>
    <property type="project" value="UniProtKB-SubCell"/>
</dbReference>
<keyword evidence="3" id="KW-0805">Transcription regulation</keyword>
<dbReference type="GO" id="GO:0003677">
    <property type="term" value="F:DNA binding"/>
    <property type="evidence" value="ECO:0007669"/>
    <property type="project" value="UniProtKB-KW"/>
</dbReference>
<dbReference type="InterPro" id="IPR001005">
    <property type="entry name" value="SANT/Myb"/>
</dbReference>
<dbReference type="Proteomes" id="UP000235145">
    <property type="component" value="Unassembled WGS sequence"/>
</dbReference>
<evidence type="ECO:0000256" key="7">
    <source>
        <dbReference type="SAM" id="MobiDB-lite"/>
    </source>
</evidence>
<feature type="domain" description="Myb-like" evidence="8">
    <location>
        <begin position="412"/>
        <end position="470"/>
    </location>
</feature>
<comment type="caution">
    <text evidence="9">The sequence shown here is derived from an EMBL/GenBank/DDBJ whole genome shotgun (WGS) entry which is preliminary data.</text>
</comment>
<dbReference type="FunFam" id="1.10.10.60:FF:000092">
    <property type="entry name" value="Trihelix transcription factor GT-2"/>
    <property type="match status" value="1"/>
</dbReference>
<dbReference type="EMBL" id="NBSK02000001">
    <property type="protein sequence ID" value="KAJ0224621.1"/>
    <property type="molecule type" value="Genomic_DNA"/>
</dbReference>
<dbReference type="Gene3D" id="1.10.10.60">
    <property type="entry name" value="Homeodomain-like"/>
    <property type="match status" value="2"/>
</dbReference>
<evidence type="ECO:0000256" key="3">
    <source>
        <dbReference type="ARBA" id="ARBA00023015"/>
    </source>
</evidence>
<dbReference type="Gramene" id="rna-gnl|WGS:NBSK|LSAT_1X6081_mrna">
    <property type="protein sequence ID" value="cds-PLY89777.1"/>
    <property type="gene ID" value="gene-LSAT_1X6081"/>
</dbReference>
<dbReference type="PROSITE" id="PS50090">
    <property type="entry name" value="MYB_LIKE"/>
    <property type="match status" value="2"/>
</dbReference>
<dbReference type="PANTHER" id="PTHR21654:SF78">
    <property type="entry name" value="SANT_MYB DOMAIN-CONTAINING PROTEIN-RELATED"/>
    <property type="match status" value="1"/>
</dbReference>
<keyword evidence="10" id="KW-1185">Reference proteome</keyword>
<sequence>MEGLPASIGNSGDDGVLAQSQQQPSKPLVNGGGGGGGGGTDELGDDGGAIGGGFTEDGDRNSGGNRWPKQETLALINIRSEMDAAFRDSNLKGPLWDDVSRKLSELGFHRSAKKCREKFENVYKYHRRTKEGRTSKPDKIYRFSDQLQALEQNPRSAFPPQPFPAVKPPPVMVNMSNNVTVPSPFITVTGADQNNVSPISVAAPAAVMAVMPPQPVMNQKRTFPFSQPNMSGSTNSATSSDTFSDDEPPQKKRKWQDFFGKLMKEVIEKQEELQKRFLDTIERRERDRVAREEAWRAQEIAKMNQEHDRLVKERSIAAAKDAAVITFLQKMTGKNPDTVDETRKRLADFLAPPIPLASTLPVIQQQQIHQTPPPPPPPRHEILQVAVPPSPMVKNLDGDVSGGDNMLLPSPSRWPKAEINALITLRTQLDMNYQENTAKGPLWEEISAAMRKLGYNRNAKRCKEKWENINKYYKKMKDGNKKRPEDSKTCPYFHQLDAIYREKATAIVARPEQQWPPATMVQEKTPPPPPPQQQQQQQSTNGVYVEKRDDYPGFTGKPETQTAPVVAWPQQQWRVPAALQETQQQPQPQSAADMEDQGSENTDDYDDDDDEDEDKEEEGGGYEIVASKISSVATV</sequence>
<evidence type="ECO:0000256" key="2">
    <source>
        <dbReference type="ARBA" id="ARBA00022737"/>
    </source>
</evidence>
<comment type="subcellular location">
    <subcellularLocation>
        <location evidence="1">Nucleus</location>
    </subcellularLocation>
</comment>
<dbReference type="SMART" id="SM00717">
    <property type="entry name" value="SANT"/>
    <property type="match status" value="2"/>
</dbReference>
<proteinExistence type="predicted"/>
<reference evidence="9 10" key="1">
    <citation type="journal article" date="2017" name="Nat. Commun.">
        <title>Genome assembly with in vitro proximity ligation data and whole-genome triplication in lettuce.</title>
        <authorList>
            <person name="Reyes-Chin-Wo S."/>
            <person name="Wang Z."/>
            <person name="Yang X."/>
            <person name="Kozik A."/>
            <person name="Arikit S."/>
            <person name="Song C."/>
            <person name="Xia L."/>
            <person name="Froenicke L."/>
            <person name="Lavelle D.O."/>
            <person name="Truco M.J."/>
            <person name="Xia R."/>
            <person name="Zhu S."/>
            <person name="Xu C."/>
            <person name="Xu H."/>
            <person name="Xu X."/>
            <person name="Cox K."/>
            <person name="Korf I."/>
            <person name="Meyers B.C."/>
            <person name="Michelmore R.W."/>
        </authorList>
    </citation>
    <scope>NUCLEOTIDE SEQUENCE [LARGE SCALE GENOMIC DNA]</scope>
    <source>
        <strain evidence="10">cv. Salinas</strain>
        <tissue evidence="9">Seedlings</tissue>
    </source>
</reference>
<organism evidence="9 10">
    <name type="scientific">Lactuca sativa</name>
    <name type="common">Garden lettuce</name>
    <dbReference type="NCBI Taxonomy" id="4236"/>
    <lineage>
        <taxon>Eukaryota</taxon>
        <taxon>Viridiplantae</taxon>
        <taxon>Streptophyta</taxon>
        <taxon>Embryophyta</taxon>
        <taxon>Tracheophyta</taxon>
        <taxon>Spermatophyta</taxon>
        <taxon>Magnoliopsida</taxon>
        <taxon>eudicotyledons</taxon>
        <taxon>Gunneridae</taxon>
        <taxon>Pentapetalae</taxon>
        <taxon>asterids</taxon>
        <taxon>campanulids</taxon>
        <taxon>Asterales</taxon>
        <taxon>Asteraceae</taxon>
        <taxon>Cichorioideae</taxon>
        <taxon>Cichorieae</taxon>
        <taxon>Lactucinae</taxon>
        <taxon>Lactuca</taxon>
    </lineage>
</organism>
<feature type="region of interest" description="Disordered" evidence="7">
    <location>
        <begin position="221"/>
        <end position="252"/>
    </location>
</feature>
<gene>
    <name evidence="9" type="ORF">LSAT_V11C100003070</name>
</gene>
<feature type="compositionally biased region" description="Polar residues" evidence="7">
    <location>
        <begin position="221"/>
        <end position="242"/>
    </location>
</feature>
<dbReference type="Pfam" id="PF13837">
    <property type="entry name" value="Myb_DNA-bind_4"/>
    <property type="match status" value="2"/>
</dbReference>
<evidence type="ECO:0000313" key="9">
    <source>
        <dbReference type="EMBL" id="KAJ0224621.1"/>
    </source>
</evidence>